<dbReference type="SMART" id="SM00911">
    <property type="entry name" value="HWE_HK"/>
    <property type="match status" value="1"/>
</dbReference>
<dbReference type="Proteomes" id="UP000249229">
    <property type="component" value="Unassembled WGS sequence"/>
</dbReference>
<evidence type="ECO:0000256" key="1">
    <source>
        <dbReference type="ARBA" id="ARBA00000085"/>
    </source>
</evidence>
<dbReference type="SMART" id="SM00086">
    <property type="entry name" value="PAC"/>
    <property type="match status" value="3"/>
</dbReference>
<keyword evidence="4" id="KW-0597">Phosphoprotein</keyword>
<proteinExistence type="predicted"/>
<dbReference type="SUPFAM" id="SSF55781">
    <property type="entry name" value="GAF domain-like"/>
    <property type="match status" value="1"/>
</dbReference>
<accession>A0A2W5PG35</accession>
<dbReference type="InterPro" id="IPR036890">
    <property type="entry name" value="HATPase_C_sf"/>
</dbReference>
<dbReference type="NCBIfam" id="TIGR00229">
    <property type="entry name" value="sensory_box"/>
    <property type="match status" value="2"/>
</dbReference>
<keyword evidence="8" id="KW-0808">Transferase</keyword>
<keyword evidence="15" id="KW-0675">Receptor</keyword>
<evidence type="ECO:0000256" key="5">
    <source>
        <dbReference type="ARBA" id="ARBA00022606"/>
    </source>
</evidence>
<feature type="domain" description="PAC" evidence="16">
    <location>
        <begin position="553"/>
        <end position="605"/>
    </location>
</feature>
<dbReference type="SMART" id="SM00091">
    <property type="entry name" value="PAS"/>
    <property type="match status" value="3"/>
</dbReference>
<dbReference type="GO" id="GO:0005524">
    <property type="term" value="F:ATP binding"/>
    <property type="evidence" value="ECO:0007669"/>
    <property type="project" value="UniProtKB-KW"/>
</dbReference>
<comment type="caution">
    <text evidence="17">The sequence shown here is derived from an EMBL/GenBank/DDBJ whole genome shotgun (WGS) entry which is preliminary data.</text>
</comment>
<dbReference type="PANTHER" id="PTHR41523">
    <property type="entry name" value="TWO-COMPONENT SYSTEM SENSOR PROTEIN"/>
    <property type="match status" value="1"/>
</dbReference>
<evidence type="ECO:0000256" key="10">
    <source>
        <dbReference type="ARBA" id="ARBA00022741"/>
    </source>
</evidence>
<dbReference type="GO" id="GO:0009881">
    <property type="term" value="F:photoreceptor activity"/>
    <property type="evidence" value="ECO:0007669"/>
    <property type="project" value="UniProtKB-KW"/>
</dbReference>
<dbReference type="InterPro" id="IPR029016">
    <property type="entry name" value="GAF-like_dom_sf"/>
</dbReference>
<evidence type="ECO:0000256" key="15">
    <source>
        <dbReference type="ARBA" id="ARBA00023170"/>
    </source>
</evidence>
<dbReference type="EC" id="2.7.13.3" evidence="2"/>
<sequence length="813" mass="89801">MLALAFRMAPPYSGSMSDMLQQASGKDRERWLAGESDMGRRIARHDWARSPIGSLSRWPQPLRTLVDVLVNSTQPMFVAWGPHRVLLYNDAYAGILAGKHPAALGQDFLDVWDEIRADLAPIVDAAYAGRAVHMDDIELMMNRRGFPERTHFAFSYTPVNGEDGEVAGFFCPCNEITGQVLGERRLRFQARLDERLHPLDDLEALVVAASELLAAEIEVPHVAYARIDAGQRYMLVKGEWGDAGIAPLKGRYAFDALVPGFVDALRAGRPVIVPDTAAEPAADASAFHRGAGAFLAVPITKDAEVVATVLVHASGRRIWSEADIDIARDMAGRVWSALARARAQTAAKETSERYRVAALATNDAIWDWDLQNNSVLWNEALFVTHRFVPGDVEPTGDWWIDHIHPDDRERVDMSIHAVIDSDKEHWAESYRFRRGDGSYADVLDRGYVVRDRQGVAVRMIGAMLDITEQKRIDAALRAGEERLSFALDAGGLGAWELDLQTGELTTSTHCRENFGKPGNAPFSYADLLATIHPEDRARQQEAVERAIAGQHDLNIDYRVVWPDGQTRWINVRGRPAFDETGQPVLIAGVSLDVTHRTLADQHQRLLIDELNHRVKNTLATIQSIAMQTFRHEDGVGAPPEQRDLFESRLMALAKVHDVLTRENWEGARLRDVVLEAVAAHCGGDQAAFTVQGPDARLAPRIALSLSMALHELCTNAAKYGALSVADGQVSIRWVVEQAGDGRCLRLVWREQGGPAVRTPSRKGFGSRLIERQLGRELRGTVELRFEPTGVICTINAPVADPGTIAPATLPSVK</sequence>
<keyword evidence="11" id="KW-0418">Kinase</keyword>
<dbReference type="Pfam" id="PF13185">
    <property type="entry name" value="GAF_2"/>
    <property type="match status" value="1"/>
</dbReference>
<dbReference type="Gene3D" id="3.30.565.10">
    <property type="entry name" value="Histidine kinase-like ATPase, C-terminal domain"/>
    <property type="match status" value="1"/>
</dbReference>
<dbReference type="InterPro" id="IPR001610">
    <property type="entry name" value="PAC"/>
</dbReference>
<dbReference type="InterPro" id="IPR000700">
    <property type="entry name" value="PAS-assoc_C"/>
</dbReference>
<dbReference type="Gene3D" id="3.30.450.40">
    <property type="match status" value="1"/>
</dbReference>
<evidence type="ECO:0000256" key="13">
    <source>
        <dbReference type="ARBA" id="ARBA00022991"/>
    </source>
</evidence>
<evidence type="ECO:0000256" key="4">
    <source>
        <dbReference type="ARBA" id="ARBA00022553"/>
    </source>
</evidence>
<dbReference type="CDD" id="cd00130">
    <property type="entry name" value="PAS"/>
    <property type="match status" value="2"/>
</dbReference>
<evidence type="ECO:0000313" key="17">
    <source>
        <dbReference type="EMBL" id="PZQ61775.1"/>
    </source>
</evidence>
<evidence type="ECO:0000256" key="9">
    <source>
        <dbReference type="ARBA" id="ARBA00022737"/>
    </source>
</evidence>
<evidence type="ECO:0000256" key="14">
    <source>
        <dbReference type="ARBA" id="ARBA00023026"/>
    </source>
</evidence>
<dbReference type="InterPro" id="IPR013655">
    <property type="entry name" value="PAS_fold_3"/>
</dbReference>
<dbReference type="Pfam" id="PF08447">
    <property type="entry name" value="PAS_3"/>
    <property type="match status" value="2"/>
</dbReference>
<keyword evidence="12" id="KW-0067">ATP-binding</keyword>
<keyword evidence="5" id="KW-0716">Sensory transduction</keyword>
<evidence type="ECO:0000256" key="12">
    <source>
        <dbReference type="ARBA" id="ARBA00022840"/>
    </source>
</evidence>
<dbReference type="InterPro" id="IPR003018">
    <property type="entry name" value="GAF"/>
</dbReference>
<dbReference type="PROSITE" id="PS50113">
    <property type="entry name" value="PAC"/>
    <property type="match status" value="2"/>
</dbReference>
<keyword evidence="6" id="KW-0285">Flavoprotein</keyword>
<dbReference type="Pfam" id="PF07536">
    <property type="entry name" value="HWE_HK"/>
    <property type="match status" value="1"/>
</dbReference>
<keyword evidence="7" id="KW-0288">FMN</keyword>
<dbReference type="InterPro" id="IPR000014">
    <property type="entry name" value="PAS"/>
</dbReference>
<dbReference type="EMBL" id="QFQI01000002">
    <property type="protein sequence ID" value="PZQ61775.1"/>
    <property type="molecule type" value="Genomic_DNA"/>
</dbReference>
<dbReference type="Gene3D" id="2.10.70.100">
    <property type="match status" value="2"/>
</dbReference>
<keyword evidence="9" id="KW-0677">Repeat</keyword>
<keyword evidence="10" id="KW-0547">Nucleotide-binding</keyword>
<evidence type="ECO:0000256" key="6">
    <source>
        <dbReference type="ARBA" id="ARBA00022630"/>
    </source>
</evidence>
<evidence type="ECO:0000256" key="7">
    <source>
        <dbReference type="ARBA" id="ARBA00022643"/>
    </source>
</evidence>
<comment type="catalytic activity">
    <reaction evidence="1">
        <text>ATP + protein L-histidine = ADP + protein N-phospho-L-histidine.</text>
        <dbReference type="EC" id="2.7.13.3"/>
    </reaction>
</comment>
<dbReference type="SUPFAM" id="SSF55785">
    <property type="entry name" value="PYP-like sensor domain (PAS domain)"/>
    <property type="match status" value="3"/>
</dbReference>
<protein>
    <recommendedName>
        <fullName evidence="2">histidine kinase</fullName>
        <ecNumber evidence="2">2.7.13.3</ecNumber>
    </recommendedName>
</protein>
<dbReference type="Gene3D" id="3.30.450.20">
    <property type="entry name" value="PAS domain"/>
    <property type="match status" value="3"/>
</dbReference>
<evidence type="ECO:0000256" key="8">
    <source>
        <dbReference type="ARBA" id="ARBA00022679"/>
    </source>
</evidence>
<name>A0A2W5PG35_9SPHN</name>
<dbReference type="SMART" id="SM00065">
    <property type="entry name" value="GAF"/>
    <property type="match status" value="1"/>
</dbReference>
<evidence type="ECO:0000313" key="18">
    <source>
        <dbReference type="Proteomes" id="UP000249229"/>
    </source>
</evidence>
<dbReference type="InterPro" id="IPR011102">
    <property type="entry name" value="Sig_transdc_His_kinase_HWE"/>
</dbReference>
<evidence type="ECO:0000256" key="11">
    <source>
        <dbReference type="ARBA" id="ARBA00022777"/>
    </source>
</evidence>
<evidence type="ECO:0000256" key="2">
    <source>
        <dbReference type="ARBA" id="ARBA00012438"/>
    </source>
</evidence>
<reference evidence="17 18" key="1">
    <citation type="submission" date="2017-08" db="EMBL/GenBank/DDBJ databases">
        <title>Infants hospitalized years apart are colonized by the same room-sourced microbial strains.</title>
        <authorList>
            <person name="Brooks B."/>
            <person name="Olm M.R."/>
            <person name="Firek B.A."/>
            <person name="Baker R."/>
            <person name="Thomas B.C."/>
            <person name="Morowitz M.J."/>
            <person name="Banfield J.F."/>
        </authorList>
    </citation>
    <scope>NUCLEOTIDE SEQUENCE [LARGE SCALE GENOMIC DNA]</scope>
    <source>
        <strain evidence="17">S2_005_001_R1_22</strain>
    </source>
</reference>
<dbReference type="AlphaFoldDB" id="A0A2W5PG35"/>
<evidence type="ECO:0000256" key="3">
    <source>
        <dbReference type="ARBA" id="ARBA00022543"/>
    </source>
</evidence>
<keyword evidence="14" id="KW-0843">Virulence</keyword>
<dbReference type="GO" id="GO:0004673">
    <property type="term" value="F:protein histidine kinase activity"/>
    <property type="evidence" value="ECO:0007669"/>
    <property type="project" value="UniProtKB-EC"/>
</dbReference>
<gene>
    <name evidence="17" type="ORF">DI544_03890</name>
</gene>
<dbReference type="InterPro" id="IPR035965">
    <property type="entry name" value="PAS-like_dom_sf"/>
</dbReference>
<keyword evidence="13" id="KW-0157">Chromophore</keyword>
<keyword evidence="3" id="KW-0600">Photoreceptor protein</keyword>
<dbReference type="Pfam" id="PF08448">
    <property type="entry name" value="PAS_4"/>
    <property type="match status" value="1"/>
</dbReference>
<dbReference type="InterPro" id="IPR013656">
    <property type="entry name" value="PAS_4"/>
</dbReference>
<evidence type="ECO:0000259" key="16">
    <source>
        <dbReference type="PROSITE" id="PS50113"/>
    </source>
</evidence>
<feature type="domain" description="PAC" evidence="16">
    <location>
        <begin position="426"/>
        <end position="478"/>
    </location>
</feature>
<dbReference type="PANTHER" id="PTHR41523:SF7">
    <property type="entry name" value="HISTIDINE KINASE"/>
    <property type="match status" value="1"/>
</dbReference>
<organism evidence="17 18">
    <name type="scientific">Sphingomonas taxi</name>
    <dbReference type="NCBI Taxonomy" id="1549858"/>
    <lineage>
        <taxon>Bacteria</taxon>
        <taxon>Pseudomonadati</taxon>
        <taxon>Pseudomonadota</taxon>
        <taxon>Alphaproteobacteria</taxon>
        <taxon>Sphingomonadales</taxon>
        <taxon>Sphingomonadaceae</taxon>
        <taxon>Sphingomonas</taxon>
    </lineage>
</organism>